<dbReference type="Proteomes" id="UP001055811">
    <property type="component" value="Linkage Group LG06"/>
</dbReference>
<protein>
    <submittedName>
        <fullName evidence="1">Uncharacterized protein</fullName>
    </submittedName>
</protein>
<evidence type="ECO:0000313" key="1">
    <source>
        <dbReference type="EMBL" id="KAI3721621.1"/>
    </source>
</evidence>
<organism evidence="1 2">
    <name type="scientific">Cichorium intybus</name>
    <name type="common">Chicory</name>
    <dbReference type="NCBI Taxonomy" id="13427"/>
    <lineage>
        <taxon>Eukaryota</taxon>
        <taxon>Viridiplantae</taxon>
        <taxon>Streptophyta</taxon>
        <taxon>Embryophyta</taxon>
        <taxon>Tracheophyta</taxon>
        <taxon>Spermatophyta</taxon>
        <taxon>Magnoliopsida</taxon>
        <taxon>eudicotyledons</taxon>
        <taxon>Gunneridae</taxon>
        <taxon>Pentapetalae</taxon>
        <taxon>asterids</taxon>
        <taxon>campanulids</taxon>
        <taxon>Asterales</taxon>
        <taxon>Asteraceae</taxon>
        <taxon>Cichorioideae</taxon>
        <taxon>Cichorieae</taxon>
        <taxon>Cichoriinae</taxon>
        <taxon>Cichorium</taxon>
    </lineage>
</organism>
<dbReference type="EMBL" id="CM042014">
    <property type="protein sequence ID" value="KAI3721621.1"/>
    <property type="molecule type" value="Genomic_DNA"/>
</dbReference>
<gene>
    <name evidence="1" type="ORF">L2E82_32638</name>
</gene>
<sequence>MNRKWGNCSIASGDLTLVPYDTHNLNQKWTRASVVTAGDVYIEVGSPSVFRLRYGWSAGPENSPPRGAHKNGVTVPAVPPGAQCLPFSCDSFDAAIAAHINKNRGNNGVEKSSVLDAEETCDAFTFFRKSHTGVEKEDCRSDGNIKDVNALTDVYWVSFFVAYGGVFLSFRYLIIE</sequence>
<evidence type="ECO:0000313" key="2">
    <source>
        <dbReference type="Proteomes" id="UP001055811"/>
    </source>
</evidence>
<accession>A0ACB9BID6</accession>
<proteinExistence type="predicted"/>
<comment type="caution">
    <text evidence="1">The sequence shown here is derived from an EMBL/GenBank/DDBJ whole genome shotgun (WGS) entry which is preliminary data.</text>
</comment>
<reference evidence="1 2" key="2">
    <citation type="journal article" date="2022" name="Mol. Ecol. Resour.">
        <title>The genomes of chicory, endive, great burdock and yacon provide insights into Asteraceae paleo-polyploidization history and plant inulin production.</title>
        <authorList>
            <person name="Fan W."/>
            <person name="Wang S."/>
            <person name="Wang H."/>
            <person name="Wang A."/>
            <person name="Jiang F."/>
            <person name="Liu H."/>
            <person name="Zhao H."/>
            <person name="Xu D."/>
            <person name="Zhang Y."/>
        </authorList>
    </citation>
    <scope>NUCLEOTIDE SEQUENCE [LARGE SCALE GENOMIC DNA]</scope>
    <source>
        <strain evidence="2">cv. Punajuju</strain>
        <tissue evidence="1">Leaves</tissue>
    </source>
</reference>
<reference evidence="2" key="1">
    <citation type="journal article" date="2022" name="Mol. Ecol. Resour.">
        <title>The genomes of chicory, endive, great burdock and yacon provide insights into Asteraceae palaeo-polyploidization history and plant inulin production.</title>
        <authorList>
            <person name="Fan W."/>
            <person name="Wang S."/>
            <person name="Wang H."/>
            <person name="Wang A."/>
            <person name="Jiang F."/>
            <person name="Liu H."/>
            <person name="Zhao H."/>
            <person name="Xu D."/>
            <person name="Zhang Y."/>
        </authorList>
    </citation>
    <scope>NUCLEOTIDE SEQUENCE [LARGE SCALE GENOMIC DNA]</scope>
    <source>
        <strain evidence="2">cv. Punajuju</strain>
    </source>
</reference>
<name>A0ACB9BID6_CICIN</name>
<keyword evidence="2" id="KW-1185">Reference proteome</keyword>